<feature type="signal peptide" evidence="1">
    <location>
        <begin position="1"/>
        <end position="22"/>
    </location>
</feature>
<dbReference type="Proteomes" id="UP000585050">
    <property type="component" value="Unassembled WGS sequence"/>
</dbReference>
<comment type="caution">
    <text evidence="2">The sequence shown here is derived from an EMBL/GenBank/DDBJ whole genome shotgun (WGS) entry which is preliminary data.</text>
</comment>
<proteinExistence type="predicted"/>
<evidence type="ECO:0000313" key="2">
    <source>
        <dbReference type="EMBL" id="NLR90688.1"/>
    </source>
</evidence>
<evidence type="ECO:0000256" key="1">
    <source>
        <dbReference type="SAM" id="SignalP"/>
    </source>
</evidence>
<reference evidence="2 3" key="1">
    <citation type="submission" date="2020-04" db="EMBL/GenBank/DDBJ databases">
        <title>Flammeovirga sp. SR4, a novel species isolated from seawater.</title>
        <authorList>
            <person name="Wang X."/>
        </authorList>
    </citation>
    <scope>NUCLEOTIDE SEQUENCE [LARGE SCALE GENOMIC DNA]</scope>
    <source>
        <strain evidence="2 3">SR4</strain>
    </source>
</reference>
<evidence type="ECO:0000313" key="3">
    <source>
        <dbReference type="Proteomes" id="UP000585050"/>
    </source>
</evidence>
<dbReference type="EMBL" id="JABAIL010000002">
    <property type="protein sequence ID" value="NLR90688.1"/>
    <property type="molecule type" value="Genomic_DNA"/>
</dbReference>
<evidence type="ECO:0008006" key="4">
    <source>
        <dbReference type="Google" id="ProtNLM"/>
    </source>
</evidence>
<name>A0A7X8SI41_9BACT</name>
<keyword evidence="1" id="KW-0732">Signal</keyword>
<protein>
    <recommendedName>
        <fullName evidence="4">Lipoprotein</fullName>
    </recommendedName>
</protein>
<keyword evidence="3" id="KW-1185">Reference proteome</keyword>
<dbReference type="RefSeq" id="WP_168881407.1">
    <property type="nucleotide sequence ID" value="NZ_JABAIL010000002.1"/>
</dbReference>
<dbReference type="AlphaFoldDB" id="A0A7X8SI41"/>
<gene>
    <name evidence="2" type="ORF">HGP29_05705</name>
</gene>
<feature type="chain" id="PRO_5031084651" description="Lipoprotein" evidence="1">
    <location>
        <begin position="23"/>
        <end position="133"/>
    </location>
</feature>
<accession>A0A7X8SI41</accession>
<organism evidence="2 3">
    <name type="scientific">Flammeovirga agarivorans</name>
    <dbReference type="NCBI Taxonomy" id="2726742"/>
    <lineage>
        <taxon>Bacteria</taxon>
        <taxon>Pseudomonadati</taxon>
        <taxon>Bacteroidota</taxon>
        <taxon>Cytophagia</taxon>
        <taxon>Cytophagales</taxon>
        <taxon>Flammeovirgaceae</taxon>
        <taxon>Flammeovirga</taxon>
    </lineage>
</organism>
<sequence>MKKLTLLLNVIIAILIWGCSSTDEEVSPEGGYPTLIYKFNFDLHDADQALRSNLRELSGEYELDGEGKQTGRIMGTCTYTLEVCTFYYTAPEVEGTAGTFVINSCEGTEIKTELIELYQNGNEIESLLHHCGE</sequence>